<comment type="similarity">
    <text evidence="6">Belongs to the Maf family. YhdE subfamily.</text>
</comment>
<comment type="cofactor">
    <cofactor evidence="1 6">
        <name>a divalent metal cation</name>
        <dbReference type="ChEBI" id="CHEBI:60240"/>
    </cofactor>
</comment>
<dbReference type="GO" id="GO:0009117">
    <property type="term" value="P:nucleotide metabolic process"/>
    <property type="evidence" value="ECO:0007669"/>
    <property type="project" value="UniProtKB-KW"/>
</dbReference>
<organism evidence="7 8">
    <name type="scientific">Solibaculum mannosilyticum</name>
    <dbReference type="NCBI Taxonomy" id="2780922"/>
    <lineage>
        <taxon>Bacteria</taxon>
        <taxon>Bacillati</taxon>
        <taxon>Bacillota</taxon>
        <taxon>Clostridia</taxon>
        <taxon>Eubacteriales</taxon>
        <taxon>Oscillospiraceae</taxon>
        <taxon>Solibaculum</taxon>
    </lineage>
</organism>
<reference evidence="8" key="1">
    <citation type="submission" date="2020-07" db="EMBL/GenBank/DDBJ databases">
        <title>Complete genome sequencing of Clostridia bacterium strain 12CBH8.</title>
        <authorList>
            <person name="Sakamoto M."/>
            <person name="Murakami T."/>
            <person name="Mori H."/>
        </authorList>
    </citation>
    <scope>NUCLEOTIDE SEQUENCE [LARGE SCALE GENOMIC DNA]</scope>
    <source>
        <strain evidence="8">12CBH8</strain>
    </source>
</reference>
<dbReference type="Gene3D" id="3.90.950.10">
    <property type="match status" value="1"/>
</dbReference>
<gene>
    <name evidence="7" type="primary">maf</name>
    <name evidence="7" type="ORF">C12CBH8_00250</name>
</gene>
<dbReference type="EMBL" id="AP023321">
    <property type="protein sequence ID" value="BCI59386.1"/>
    <property type="molecule type" value="Genomic_DNA"/>
</dbReference>
<dbReference type="PANTHER" id="PTHR43213">
    <property type="entry name" value="BIFUNCTIONAL DTTP/UTP PYROPHOSPHATASE/METHYLTRANSFERASE PROTEIN-RELATED"/>
    <property type="match status" value="1"/>
</dbReference>
<comment type="function">
    <text evidence="6">Nucleoside triphosphate pyrophosphatase that hydrolyzes dTTP and UTP. May have a dual role in cell division arrest and in preventing the incorporation of modified nucleotides into cellular nucleic acids.</text>
</comment>
<accession>A0A7I8CYC3</accession>
<dbReference type="GO" id="GO:0047429">
    <property type="term" value="F:nucleoside triphosphate diphosphatase activity"/>
    <property type="evidence" value="ECO:0007669"/>
    <property type="project" value="UniProtKB-EC"/>
</dbReference>
<dbReference type="PANTHER" id="PTHR43213:SF5">
    <property type="entry name" value="BIFUNCTIONAL DTTP_UTP PYROPHOSPHATASE_METHYLTRANSFERASE PROTEIN-RELATED"/>
    <property type="match status" value="1"/>
</dbReference>
<proteinExistence type="inferred from homology"/>
<keyword evidence="3 6" id="KW-0963">Cytoplasm</keyword>
<dbReference type="GO" id="GO:0005737">
    <property type="term" value="C:cytoplasm"/>
    <property type="evidence" value="ECO:0007669"/>
    <property type="project" value="UniProtKB-SubCell"/>
</dbReference>
<keyword evidence="8" id="KW-1185">Reference proteome</keyword>
<evidence type="ECO:0000256" key="3">
    <source>
        <dbReference type="ARBA" id="ARBA00022490"/>
    </source>
</evidence>
<feature type="site" description="Important for substrate specificity" evidence="6">
    <location>
        <position position="151"/>
    </location>
</feature>
<protein>
    <recommendedName>
        <fullName evidence="6">dTTP/UTP pyrophosphatase</fullName>
        <shortName evidence="6">dTTPase/UTPase</shortName>
        <ecNumber evidence="6">3.6.1.9</ecNumber>
    </recommendedName>
    <alternativeName>
        <fullName evidence="6">Nucleoside triphosphate pyrophosphatase</fullName>
    </alternativeName>
    <alternativeName>
        <fullName evidence="6">Nucleotide pyrophosphatase</fullName>
        <shortName evidence="6">Nucleotide PPase</shortName>
    </alternativeName>
</protein>
<evidence type="ECO:0000256" key="4">
    <source>
        <dbReference type="ARBA" id="ARBA00022801"/>
    </source>
</evidence>
<dbReference type="RefSeq" id="WP_215533308.1">
    <property type="nucleotide sequence ID" value="NZ_AP023321.1"/>
</dbReference>
<evidence type="ECO:0000313" key="7">
    <source>
        <dbReference type="EMBL" id="BCI59386.1"/>
    </source>
</evidence>
<dbReference type="SUPFAM" id="SSF52972">
    <property type="entry name" value="ITPase-like"/>
    <property type="match status" value="1"/>
</dbReference>
<evidence type="ECO:0000256" key="1">
    <source>
        <dbReference type="ARBA" id="ARBA00001968"/>
    </source>
</evidence>
<dbReference type="PIRSF" id="PIRSF006305">
    <property type="entry name" value="Maf"/>
    <property type="match status" value="1"/>
</dbReference>
<feature type="active site" description="Proton acceptor" evidence="6">
    <location>
        <position position="68"/>
    </location>
</feature>
<dbReference type="Proteomes" id="UP000593890">
    <property type="component" value="Chromosome"/>
</dbReference>
<dbReference type="AlphaFoldDB" id="A0A7I8CYC3"/>
<dbReference type="EC" id="3.6.1.9" evidence="6"/>
<name>A0A7I8CYC3_9FIRM</name>
<dbReference type="Pfam" id="PF02545">
    <property type="entry name" value="Maf"/>
    <property type="match status" value="1"/>
</dbReference>
<dbReference type="InterPro" id="IPR029001">
    <property type="entry name" value="ITPase-like_fam"/>
</dbReference>
<evidence type="ECO:0000313" key="8">
    <source>
        <dbReference type="Proteomes" id="UP000593890"/>
    </source>
</evidence>
<dbReference type="FunFam" id="3.90.950.10:FF:000005">
    <property type="entry name" value="7-methyl-GTP pyrophosphatase"/>
    <property type="match status" value="1"/>
</dbReference>
<dbReference type="HAMAP" id="MF_00528">
    <property type="entry name" value="Maf"/>
    <property type="match status" value="1"/>
</dbReference>
<evidence type="ECO:0000256" key="6">
    <source>
        <dbReference type="HAMAP-Rule" id="MF_00528"/>
    </source>
</evidence>
<dbReference type="CDD" id="cd00555">
    <property type="entry name" value="Maf"/>
    <property type="match status" value="1"/>
</dbReference>
<keyword evidence="5 6" id="KW-0546">Nucleotide metabolism</keyword>
<comment type="catalytic activity">
    <reaction evidence="6">
        <text>dTTP + H2O = dTMP + diphosphate + H(+)</text>
        <dbReference type="Rhea" id="RHEA:28534"/>
        <dbReference type="ChEBI" id="CHEBI:15377"/>
        <dbReference type="ChEBI" id="CHEBI:15378"/>
        <dbReference type="ChEBI" id="CHEBI:33019"/>
        <dbReference type="ChEBI" id="CHEBI:37568"/>
        <dbReference type="ChEBI" id="CHEBI:63528"/>
        <dbReference type="EC" id="3.6.1.9"/>
    </reaction>
</comment>
<comment type="caution">
    <text evidence="6">Lacks conserved residue(s) required for the propagation of feature annotation.</text>
</comment>
<evidence type="ECO:0000256" key="2">
    <source>
        <dbReference type="ARBA" id="ARBA00004496"/>
    </source>
</evidence>
<sequence>MALILASASPRRRDFLKQMGISFRVCPARGEEKIQPGWHPEEVASHLAKQKAWEVAARHPKDTVIGADTIVVLGSEVLGKPKDKEQAARMLSMLSGKTHQVMTGVWVITGGKGYGFVQKTEVKFYHLTGLEIKRYVDTGEPMDKAGAYGIQGMGMALVEGIKGDYTNVVGLPVARLLRLLRELGQL</sequence>
<feature type="site" description="Important for substrate specificity" evidence="6">
    <location>
        <position position="69"/>
    </location>
</feature>
<dbReference type="NCBIfam" id="TIGR00172">
    <property type="entry name" value="maf"/>
    <property type="match status" value="1"/>
</dbReference>
<comment type="subcellular location">
    <subcellularLocation>
        <location evidence="2 6">Cytoplasm</location>
    </subcellularLocation>
</comment>
<evidence type="ECO:0000256" key="5">
    <source>
        <dbReference type="ARBA" id="ARBA00023080"/>
    </source>
</evidence>
<feature type="site" description="Important for substrate specificity" evidence="6">
    <location>
        <position position="11"/>
    </location>
</feature>
<keyword evidence="4 6" id="KW-0378">Hydrolase</keyword>
<dbReference type="KEGG" id="sman:C12CBH8_00250"/>
<dbReference type="InterPro" id="IPR003697">
    <property type="entry name" value="Maf-like"/>
</dbReference>
<comment type="catalytic activity">
    <reaction evidence="6">
        <text>UTP + H2O = UMP + diphosphate + H(+)</text>
        <dbReference type="Rhea" id="RHEA:29395"/>
        <dbReference type="ChEBI" id="CHEBI:15377"/>
        <dbReference type="ChEBI" id="CHEBI:15378"/>
        <dbReference type="ChEBI" id="CHEBI:33019"/>
        <dbReference type="ChEBI" id="CHEBI:46398"/>
        <dbReference type="ChEBI" id="CHEBI:57865"/>
        <dbReference type="EC" id="3.6.1.9"/>
    </reaction>
</comment>